<comment type="caution">
    <text evidence="2">The sequence shown here is derived from an EMBL/GenBank/DDBJ whole genome shotgun (WGS) entry which is preliminary data.</text>
</comment>
<evidence type="ECO:0000313" key="3">
    <source>
        <dbReference type="Proteomes" id="UP000729402"/>
    </source>
</evidence>
<keyword evidence="3" id="KW-1185">Reference proteome</keyword>
<protein>
    <submittedName>
        <fullName evidence="2">Uncharacterized protein</fullName>
    </submittedName>
</protein>
<dbReference type="AlphaFoldDB" id="A0A8J5SI09"/>
<evidence type="ECO:0000313" key="2">
    <source>
        <dbReference type="EMBL" id="KAG8076721.1"/>
    </source>
</evidence>
<name>A0A8J5SI09_ZIZPA</name>
<accession>A0A8J5SI09</accession>
<feature type="compositionally biased region" description="Basic and acidic residues" evidence="1">
    <location>
        <begin position="66"/>
        <end position="89"/>
    </location>
</feature>
<sequence>MAHHTRLHQAMDFLHIEVMLDVDEHHDVVKFFHHEMKSLIQQNVLPHSLFVMASDALSPPPNKKAKQNDKNVPNDHESLVGANDDHDPNRFIGLDDDDDFDISHMAMSAS</sequence>
<reference evidence="2" key="2">
    <citation type="submission" date="2021-02" db="EMBL/GenBank/DDBJ databases">
        <authorList>
            <person name="Kimball J.A."/>
            <person name="Haas M.W."/>
            <person name="Macchietto M."/>
            <person name="Kono T."/>
            <person name="Duquette J."/>
            <person name="Shao M."/>
        </authorList>
    </citation>
    <scope>NUCLEOTIDE SEQUENCE</scope>
    <source>
        <tissue evidence="2">Fresh leaf tissue</tissue>
    </source>
</reference>
<evidence type="ECO:0000256" key="1">
    <source>
        <dbReference type="SAM" id="MobiDB-lite"/>
    </source>
</evidence>
<dbReference type="EMBL" id="JAAALK010000283">
    <property type="protein sequence ID" value="KAG8076721.1"/>
    <property type="molecule type" value="Genomic_DNA"/>
</dbReference>
<dbReference type="Proteomes" id="UP000729402">
    <property type="component" value="Unassembled WGS sequence"/>
</dbReference>
<proteinExistence type="predicted"/>
<feature type="region of interest" description="Disordered" evidence="1">
    <location>
        <begin position="56"/>
        <end position="90"/>
    </location>
</feature>
<organism evidence="2 3">
    <name type="scientific">Zizania palustris</name>
    <name type="common">Northern wild rice</name>
    <dbReference type="NCBI Taxonomy" id="103762"/>
    <lineage>
        <taxon>Eukaryota</taxon>
        <taxon>Viridiplantae</taxon>
        <taxon>Streptophyta</taxon>
        <taxon>Embryophyta</taxon>
        <taxon>Tracheophyta</taxon>
        <taxon>Spermatophyta</taxon>
        <taxon>Magnoliopsida</taxon>
        <taxon>Liliopsida</taxon>
        <taxon>Poales</taxon>
        <taxon>Poaceae</taxon>
        <taxon>BOP clade</taxon>
        <taxon>Oryzoideae</taxon>
        <taxon>Oryzeae</taxon>
        <taxon>Zizaniinae</taxon>
        <taxon>Zizania</taxon>
    </lineage>
</organism>
<gene>
    <name evidence="2" type="ORF">GUJ93_ZPchr0006g40714</name>
</gene>
<reference evidence="2" key="1">
    <citation type="journal article" date="2021" name="bioRxiv">
        <title>Whole Genome Assembly and Annotation of Northern Wild Rice, Zizania palustris L., Supports a Whole Genome Duplication in the Zizania Genus.</title>
        <authorList>
            <person name="Haas M."/>
            <person name="Kono T."/>
            <person name="Macchietto M."/>
            <person name="Millas R."/>
            <person name="McGilp L."/>
            <person name="Shao M."/>
            <person name="Duquette J."/>
            <person name="Hirsch C.N."/>
            <person name="Kimball J."/>
        </authorList>
    </citation>
    <scope>NUCLEOTIDE SEQUENCE</scope>
    <source>
        <tissue evidence="2">Fresh leaf tissue</tissue>
    </source>
</reference>